<organism evidence="3 4">
    <name type="scientific">Kaistia nematophila</name>
    <dbReference type="NCBI Taxonomy" id="2994654"/>
    <lineage>
        <taxon>Bacteria</taxon>
        <taxon>Pseudomonadati</taxon>
        <taxon>Pseudomonadota</taxon>
        <taxon>Alphaproteobacteria</taxon>
        <taxon>Hyphomicrobiales</taxon>
        <taxon>Kaistiaceae</taxon>
        <taxon>Kaistia</taxon>
    </lineage>
</organism>
<evidence type="ECO:0000256" key="2">
    <source>
        <dbReference type="SAM" id="Phobius"/>
    </source>
</evidence>
<dbReference type="AlphaFoldDB" id="A0A9X3E597"/>
<proteinExistence type="predicted"/>
<keyword evidence="2" id="KW-0472">Membrane</keyword>
<dbReference type="EMBL" id="JAPKNK010000014">
    <property type="protein sequence ID" value="MCX5572109.1"/>
    <property type="molecule type" value="Genomic_DNA"/>
</dbReference>
<protein>
    <submittedName>
        <fullName evidence="3">Uncharacterized protein</fullName>
    </submittedName>
</protein>
<keyword evidence="2" id="KW-1133">Transmembrane helix</keyword>
<reference evidence="3" key="1">
    <citation type="submission" date="2022-11" db="EMBL/GenBank/DDBJ databases">
        <title>Biodiversity and phylogenetic relationships of bacteria.</title>
        <authorList>
            <person name="Machado R.A.R."/>
            <person name="Bhat A."/>
            <person name="Loulou A."/>
            <person name="Kallel S."/>
        </authorList>
    </citation>
    <scope>NUCLEOTIDE SEQUENCE</scope>
    <source>
        <strain evidence="3">K-TC2</strain>
    </source>
</reference>
<feature type="region of interest" description="Disordered" evidence="1">
    <location>
        <begin position="118"/>
        <end position="171"/>
    </location>
</feature>
<feature type="transmembrane region" description="Helical" evidence="2">
    <location>
        <begin position="68"/>
        <end position="94"/>
    </location>
</feature>
<keyword evidence="2" id="KW-0812">Transmembrane</keyword>
<dbReference type="RefSeq" id="WP_266341070.1">
    <property type="nucleotide sequence ID" value="NZ_JAPKNK010000014.1"/>
</dbReference>
<keyword evidence="4" id="KW-1185">Reference proteome</keyword>
<dbReference type="Proteomes" id="UP001144805">
    <property type="component" value="Unassembled WGS sequence"/>
</dbReference>
<gene>
    <name evidence="3" type="ORF">OSH07_23105</name>
</gene>
<evidence type="ECO:0000313" key="4">
    <source>
        <dbReference type="Proteomes" id="UP001144805"/>
    </source>
</evidence>
<sequence>MSSFPTHPAAPHILPIFITEPGQPDYFLIGCAIFLVVLLFALGTLYFRLHALPEHIAHGNAGKLQFEVVAVLALLGLFTHNTTFWVAALLLALIPIPDLYTPFAGMANSLSHIAGWRRRNAPPDAPPPPAAGAVAASPAPEPPPPAREPEAPAAAAIETDGNAGPDKGRET</sequence>
<evidence type="ECO:0000256" key="1">
    <source>
        <dbReference type="SAM" id="MobiDB-lite"/>
    </source>
</evidence>
<comment type="caution">
    <text evidence="3">The sequence shown here is derived from an EMBL/GenBank/DDBJ whole genome shotgun (WGS) entry which is preliminary data.</text>
</comment>
<feature type="transmembrane region" description="Helical" evidence="2">
    <location>
        <begin position="26"/>
        <end position="47"/>
    </location>
</feature>
<evidence type="ECO:0000313" key="3">
    <source>
        <dbReference type="EMBL" id="MCX5572109.1"/>
    </source>
</evidence>
<accession>A0A9X3E597</accession>
<name>A0A9X3E597_9HYPH</name>